<evidence type="ECO:0000259" key="2">
    <source>
        <dbReference type="Pfam" id="PF08308"/>
    </source>
</evidence>
<evidence type="ECO:0000313" key="3">
    <source>
        <dbReference type="EMBL" id="MFD2184191.1"/>
    </source>
</evidence>
<reference evidence="4" key="1">
    <citation type="journal article" date="2019" name="Int. J. Syst. Evol. Microbiol.">
        <title>The Global Catalogue of Microorganisms (GCM) 10K type strain sequencing project: providing services to taxonomists for standard genome sequencing and annotation.</title>
        <authorList>
            <consortium name="The Broad Institute Genomics Platform"/>
            <consortium name="The Broad Institute Genome Sequencing Center for Infectious Disease"/>
            <person name="Wu L."/>
            <person name="Ma J."/>
        </authorList>
    </citation>
    <scope>NUCLEOTIDE SEQUENCE [LARGE SCALE GENOMIC DNA]</scope>
    <source>
        <strain evidence="4">CGMCC 1.6774</strain>
    </source>
</reference>
<feature type="compositionally biased region" description="Low complexity" evidence="1">
    <location>
        <begin position="136"/>
        <end position="173"/>
    </location>
</feature>
<name>A0ABW5AQE2_9BRAD</name>
<dbReference type="PROSITE" id="PS51257">
    <property type="entry name" value="PROKAR_LIPOPROTEIN"/>
    <property type="match status" value="1"/>
</dbReference>
<keyword evidence="4" id="KW-1185">Reference proteome</keyword>
<organism evidence="3 4">
    <name type="scientific">Rhodoplanes azumiensis</name>
    <dbReference type="NCBI Taxonomy" id="1897628"/>
    <lineage>
        <taxon>Bacteria</taxon>
        <taxon>Pseudomonadati</taxon>
        <taxon>Pseudomonadota</taxon>
        <taxon>Alphaproteobacteria</taxon>
        <taxon>Hyphomicrobiales</taxon>
        <taxon>Nitrobacteraceae</taxon>
        <taxon>Rhodoplanes</taxon>
    </lineage>
</organism>
<feature type="region of interest" description="Disordered" evidence="1">
    <location>
        <begin position="121"/>
        <end position="179"/>
    </location>
</feature>
<comment type="caution">
    <text evidence="3">The sequence shown here is derived from an EMBL/GenBank/DDBJ whole genome shotgun (WGS) entry which is preliminary data.</text>
</comment>
<gene>
    <name evidence="3" type="ORF">ACFSOX_18705</name>
</gene>
<dbReference type="Pfam" id="PF08308">
    <property type="entry name" value="PEGA"/>
    <property type="match status" value="1"/>
</dbReference>
<feature type="domain" description="PEGA" evidence="2">
    <location>
        <begin position="41"/>
        <end position="96"/>
    </location>
</feature>
<dbReference type="Proteomes" id="UP001597314">
    <property type="component" value="Unassembled WGS sequence"/>
</dbReference>
<proteinExistence type="predicted"/>
<dbReference type="InterPro" id="IPR013229">
    <property type="entry name" value="PEGA"/>
</dbReference>
<accession>A0ABW5AQE2</accession>
<sequence>MTTVFRRILAVAAAGGLLTGCESLSSFQMPSFGLGGPATTALNLESDPPGAEAKLSGGGSCRTPCTLPAPLVGDMTVSFALPGYQPTTIPVRAVQTPSTAENGFAASTVTLDPNPIFVELQAVAPPPPAKRRRPTAQRARTSQPSAARPPRASVPAAAPAPAAPAAPATIAPATPLPPQ</sequence>
<protein>
    <submittedName>
        <fullName evidence="3">PEGA domain-containing protein</fullName>
    </submittedName>
</protein>
<dbReference type="EMBL" id="JBHUIW010000025">
    <property type="protein sequence ID" value="MFD2184191.1"/>
    <property type="molecule type" value="Genomic_DNA"/>
</dbReference>
<evidence type="ECO:0000256" key="1">
    <source>
        <dbReference type="SAM" id="MobiDB-lite"/>
    </source>
</evidence>
<evidence type="ECO:0000313" key="4">
    <source>
        <dbReference type="Proteomes" id="UP001597314"/>
    </source>
</evidence>
<dbReference type="RefSeq" id="WP_378479338.1">
    <property type="nucleotide sequence ID" value="NZ_JBHUIW010000025.1"/>
</dbReference>